<dbReference type="AlphaFoldDB" id="A0AAV5GKS2"/>
<dbReference type="EMBL" id="BQKY01000013">
    <property type="protein sequence ID" value="GJN93215.1"/>
    <property type="molecule type" value="Genomic_DNA"/>
</dbReference>
<reference evidence="2 3" key="1">
    <citation type="submission" date="2021-12" db="EMBL/GenBank/DDBJ databases">
        <title>High titer production of polyol ester of fatty acids by Rhodotorula paludigena BS15 towards product separation-free biomass refinery.</title>
        <authorList>
            <person name="Mano J."/>
            <person name="Ono H."/>
            <person name="Tanaka T."/>
            <person name="Naito K."/>
            <person name="Sushida H."/>
            <person name="Ike M."/>
            <person name="Tokuyasu K."/>
            <person name="Kitaoka M."/>
        </authorList>
    </citation>
    <scope>NUCLEOTIDE SEQUENCE [LARGE SCALE GENOMIC DNA]</scope>
    <source>
        <strain evidence="2 3">BS15</strain>
    </source>
</reference>
<gene>
    <name evidence="2" type="ORF">Rhopal_006262-T1</name>
</gene>
<sequence>MGKASEEEAPSLARPVVRAPAKKTSYKELGVGRARPAGVARLRHDAEATQAPAESFASLQELLEQHGYADTRVITPQAARTQHPITNSPSYETPTRPRSPAPPASFSSPSKPADSSLLAPPAAQADSKSLKEKSSLLSLRGWFSLFGSTSEEGEQPATADPIPPEPPAPLPAAQDSPAPRMRSASELRNWVSGVAEAYAPVATVEQAPHPLSQAFPPVASSSLDSTPQLVFCRSSLDEDANSTSARSYSSSLSLDFSPPTPPHHFPHNPVIAVSHETPVKSRGPASALVLRHTASDSRLLPNSGAFPRYESFAGLGIQLPPSSPSPPLSPRTPPTPRAAQPAPPPSVASGAFSSVWIPSLLRERASQLFYGSNGAPSSSSAVGIGIGGSASVASSRSSSPAPPFASPLEAATGLTPTQRQRLLLAHGRARNEPKLLRKAVSMGSGLVRVDARRVESRSSRESLGRLEARETSIDGVDEGLEAFAAGGGGWGEDLLGRRW</sequence>
<proteinExistence type="predicted"/>
<feature type="compositionally biased region" description="Pro residues" evidence="1">
    <location>
        <begin position="161"/>
        <end position="170"/>
    </location>
</feature>
<feature type="region of interest" description="Disordered" evidence="1">
    <location>
        <begin position="147"/>
        <end position="184"/>
    </location>
</feature>
<dbReference type="Proteomes" id="UP001342314">
    <property type="component" value="Unassembled WGS sequence"/>
</dbReference>
<evidence type="ECO:0000256" key="1">
    <source>
        <dbReference type="SAM" id="MobiDB-lite"/>
    </source>
</evidence>
<evidence type="ECO:0000313" key="2">
    <source>
        <dbReference type="EMBL" id="GJN93215.1"/>
    </source>
</evidence>
<feature type="region of interest" description="Disordered" evidence="1">
    <location>
        <begin position="316"/>
        <end position="346"/>
    </location>
</feature>
<feature type="compositionally biased region" description="Low complexity" evidence="1">
    <location>
        <begin position="389"/>
        <end position="399"/>
    </location>
</feature>
<accession>A0AAV5GKS2</accession>
<name>A0AAV5GKS2_9BASI</name>
<organism evidence="2 3">
    <name type="scientific">Rhodotorula paludigena</name>
    <dbReference type="NCBI Taxonomy" id="86838"/>
    <lineage>
        <taxon>Eukaryota</taxon>
        <taxon>Fungi</taxon>
        <taxon>Dikarya</taxon>
        <taxon>Basidiomycota</taxon>
        <taxon>Pucciniomycotina</taxon>
        <taxon>Microbotryomycetes</taxon>
        <taxon>Sporidiobolales</taxon>
        <taxon>Sporidiobolaceae</taxon>
        <taxon>Rhodotorula</taxon>
    </lineage>
</organism>
<keyword evidence="3" id="KW-1185">Reference proteome</keyword>
<feature type="compositionally biased region" description="Low complexity" evidence="1">
    <location>
        <begin position="104"/>
        <end position="127"/>
    </location>
</feature>
<protein>
    <recommendedName>
        <fullName evidence="4">Proteophosphoglycan ppg4</fullName>
    </recommendedName>
</protein>
<comment type="caution">
    <text evidence="2">The sequence shown here is derived from an EMBL/GenBank/DDBJ whole genome shotgun (WGS) entry which is preliminary data.</text>
</comment>
<feature type="region of interest" description="Disordered" evidence="1">
    <location>
        <begin position="1"/>
        <end position="30"/>
    </location>
</feature>
<feature type="compositionally biased region" description="Pro residues" evidence="1">
    <location>
        <begin position="321"/>
        <end position="346"/>
    </location>
</feature>
<evidence type="ECO:0000313" key="3">
    <source>
        <dbReference type="Proteomes" id="UP001342314"/>
    </source>
</evidence>
<feature type="region of interest" description="Disordered" evidence="1">
    <location>
        <begin position="68"/>
        <end position="131"/>
    </location>
</feature>
<feature type="compositionally biased region" description="Polar residues" evidence="1">
    <location>
        <begin position="78"/>
        <end position="93"/>
    </location>
</feature>
<evidence type="ECO:0008006" key="4">
    <source>
        <dbReference type="Google" id="ProtNLM"/>
    </source>
</evidence>
<feature type="region of interest" description="Disordered" evidence="1">
    <location>
        <begin position="389"/>
        <end position="415"/>
    </location>
</feature>